<dbReference type="RefSeq" id="WP_197421606.1">
    <property type="nucleotide sequence ID" value="NZ_JAOCKX010000006.1"/>
</dbReference>
<proteinExistence type="predicted"/>
<sequence length="188" mass="20649">MSQTKPRLIAPTTDASMLALEAWHVISSRTRNCLGQLDKPTDLASTVAGVPIEKMQLSDLSRCERAGILRLPNLGRVCYCEIASVMDRYGWRFHDQWTGKPEPPALDLLGPALPRHLHMIAQAAAKRSERFAIGETMLRLNDEEGLSGAEIGKHFGVTGAAVHANIQKTRRILDLRARLPLPPSPAVS</sequence>
<gene>
    <name evidence="1" type="ORF">N5J77_06090</name>
</gene>
<evidence type="ECO:0000313" key="1">
    <source>
        <dbReference type="EMBL" id="MDH2130688.1"/>
    </source>
</evidence>
<protein>
    <submittedName>
        <fullName evidence="1">Uncharacterized protein</fullName>
    </submittedName>
</protein>
<reference evidence="1" key="1">
    <citation type="submission" date="2022-09" db="EMBL/GenBank/DDBJ databases">
        <title>Intensive care unit water sources are persistently colonized with multi-drug resistant bacteria and are the site of extensive horizontal gene transfer of antibiotic resistance genes.</title>
        <authorList>
            <person name="Diorio-Toth L."/>
        </authorList>
    </citation>
    <scope>NUCLEOTIDE SEQUENCE</scope>
    <source>
        <strain evidence="1">GD03659</strain>
    </source>
</reference>
<dbReference type="Proteomes" id="UP001162318">
    <property type="component" value="Unassembled WGS sequence"/>
</dbReference>
<comment type="caution">
    <text evidence="1">The sequence shown here is derived from an EMBL/GenBank/DDBJ whole genome shotgun (WGS) entry which is preliminary data.</text>
</comment>
<dbReference type="AlphaFoldDB" id="A0AA42WS18"/>
<dbReference type="EMBL" id="JAOCKX010000006">
    <property type="protein sequence ID" value="MDH2130688.1"/>
    <property type="molecule type" value="Genomic_DNA"/>
</dbReference>
<evidence type="ECO:0000313" key="2">
    <source>
        <dbReference type="Proteomes" id="UP001162318"/>
    </source>
</evidence>
<accession>A0AA42WS18</accession>
<name>A0AA42WS18_SPHYA</name>
<organism evidence="1 2">
    <name type="scientific">Sphingobium yanoikuyae</name>
    <name type="common">Sphingomonas yanoikuyae</name>
    <dbReference type="NCBI Taxonomy" id="13690"/>
    <lineage>
        <taxon>Bacteria</taxon>
        <taxon>Pseudomonadati</taxon>
        <taxon>Pseudomonadota</taxon>
        <taxon>Alphaproteobacteria</taxon>
        <taxon>Sphingomonadales</taxon>
        <taxon>Sphingomonadaceae</taxon>
        <taxon>Sphingobium</taxon>
    </lineage>
</organism>